<dbReference type="GO" id="GO:0042351">
    <property type="term" value="P:'de novo' GDP-L-fucose biosynthetic process"/>
    <property type="evidence" value="ECO:0007669"/>
    <property type="project" value="TreeGrafter"/>
</dbReference>
<evidence type="ECO:0000256" key="6">
    <source>
        <dbReference type="ARBA" id="ARBA00059383"/>
    </source>
</evidence>
<evidence type="ECO:0000259" key="8">
    <source>
        <dbReference type="Pfam" id="PF16363"/>
    </source>
</evidence>
<evidence type="ECO:0000256" key="4">
    <source>
        <dbReference type="ARBA" id="ARBA00011989"/>
    </source>
</evidence>
<accession>A0A344LX77</accession>
<dbReference type="Gene3D" id="3.40.50.720">
    <property type="entry name" value="NAD(P)-binding Rossmann-like Domain"/>
    <property type="match status" value="1"/>
</dbReference>
<dbReference type="GO" id="GO:0070401">
    <property type="term" value="F:NADP+ binding"/>
    <property type="evidence" value="ECO:0007669"/>
    <property type="project" value="UniProtKB-UniRule"/>
</dbReference>
<dbReference type="CDD" id="cd05260">
    <property type="entry name" value="GDP_MD_SDR_e"/>
    <property type="match status" value="1"/>
</dbReference>
<evidence type="ECO:0000313" key="9">
    <source>
        <dbReference type="EMBL" id="AXB58519.1"/>
    </source>
</evidence>
<evidence type="ECO:0000256" key="7">
    <source>
        <dbReference type="HAMAP-Rule" id="MF_00955"/>
    </source>
</evidence>
<dbReference type="InterPro" id="IPR016040">
    <property type="entry name" value="NAD(P)-bd_dom"/>
</dbReference>
<dbReference type="PANTHER" id="PTHR43715">
    <property type="entry name" value="GDP-MANNOSE 4,6-DEHYDRATASE"/>
    <property type="match status" value="1"/>
</dbReference>
<dbReference type="KEGG" id="ffl:HYN86_18760"/>
<comment type="caution">
    <text evidence="7">Lacks conserved residue(s) required for the propagation of feature annotation.</text>
</comment>
<proteinExistence type="inferred from homology"/>
<dbReference type="Pfam" id="PF16363">
    <property type="entry name" value="GDP_Man_Dehyd"/>
    <property type="match status" value="1"/>
</dbReference>
<dbReference type="OrthoDB" id="9779041at2"/>
<comment type="cofactor">
    <cofactor evidence="2 7">
        <name>NADP(+)</name>
        <dbReference type="ChEBI" id="CHEBI:58349"/>
    </cofactor>
</comment>
<dbReference type="SUPFAM" id="SSF51735">
    <property type="entry name" value="NAD(P)-binding Rossmann-fold domains"/>
    <property type="match status" value="1"/>
</dbReference>
<keyword evidence="10" id="KW-1185">Reference proteome</keyword>
<evidence type="ECO:0000256" key="2">
    <source>
        <dbReference type="ARBA" id="ARBA00001937"/>
    </source>
</evidence>
<dbReference type="HAMAP" id="MF_00955">
    <property type="entry name" value="GDP_Man_dehydratase"/>
    <property type="match status" value="1"/>
</dbReference>
<name>A0A344LX77_9FLAO</name>
<dbReference type="Proteomes" id="UP000251561">
    <property type="component" value="Chromosome"/>
</dbReference>
<dbReference type="EC" id="4.2.1.47" evidence="4 7"/>
<dbReference type="FunFam" id="3.40.50.720:FF:000924">
    <property type="entry name" value="GDP-mannose 4,6 dehydratase"/>
    <property type="match status" value="1"/>
</dbReference>
<feature type="domain" description="NAD(P)-binding" evidence="8">
    <location>
        <begin position="9"/>
        <end position="348"/>
    </location>
</feature>
<dbReference type="PANTHER" id="PTHR43715:SF1">
    <property type="entry name" value="GDP-MANNOSE 4,6 DEHYDRATASE"/>
    <property type="match status" value="1"/>
</dbReference>
<keyword evidence="5 7" id="KW-0456">Lyase</keyword>
<comment type="catalytic activity">
    <reaction evidence="1 7">
        <text>GDP-alpha-D-mannose = GDP-4-dehydro-alpha-D-rhamnose + H2O</text>
        <dbReference type="Rhea" id="RHEA:23820"/>
        <dbReference type="ChEBI" id="CHEBI:15377"/>
        <dbReference type="ChEBI" id="CHEBI:57527"/>
        <dbReference type="ChEBI" id="CHEBI:57964"/>
        <dbReference type="EC" id="4.2.1.47"/>
    </reaction>
</comment>
<dbReference type="GO" id="GO:0008446">
    <property type="term" value="F:GDP-mannose 4,6-dehydratase activity"/>
    <property type="evidence" value="ECO:0007669"/>
    <property type="project" value="UniProtKB-UniRule"/>
</dbReference>
<dbReference type="InterPro" id="IPR036291">
    <property type="entry name" value="NAD(P)-bd_dom_sf"/>
</dbReference>
<dbReference type="EMBL" id="CP030261">
    <property type="protein sequence ID" value="AXB58519.1"/>
    <property type="molecule type" value="Genomic_DNA"/>
</dbReference>
<protein>
    <recommendedName>
        <fullName evidence="4 7">GDP-mannose 4,6-dehydratase</fullName>
        <ecNumber evidence="4 7">4.2.1.47</ecNumber>
    </recommendedName>
    <alternativeName>
        <fullName evidence="7">GDP-D-mannose dehydratase</fullName>
    </alternativeName>
</protein>
<comment type="function">
    <text evidence="6 7">Catalyzes the conversion of GDP-D-mannose to GDP-4-dehydro-6-deoxy-D-mannose.</text>
</comment>
<dbReference type="AlphaFoldDB" id="A0A344LX77"/>
<evidence type="ECO:0000256" key="5">
    <source>
        <dbReference type="ARBA" id="ARBA00023239"/>
    </source>
</evidence>
<sequence length="374" mass="42992">MTLLRKTAFITGVTGQDGAYLSEFLLEKGYIVHGLKRRSSLFNTDRIDHLYQDPHTKNRNFILHYGDMTDSTNLTRLIQEIQPDEIYNLAAMSHVAVSFETPEYTGNVDALGTLRLLDAVRLLGLEKKTRIYQASTSELYGKVQEVPQSETTPFYPRSPYAVAKMYAFWITVNYREAYGMYACNGILFNHESPIRGETFVTRKITRATSRIALGLQDKLYLGNLDAQRDWGHAKDYVRMMWMILQAEQPEDWVIATGKTTPVREFVRMSFAEVGIELEFRGHGIDEKGYVVSCSNPDYQIELGQEVLAVDPEYFRPTEVDLLIGDPTKAKTKLGWECQYELAELVQEMMQSDLKLMRKEQLLKECGFTVLNYFE</sequence>
<keyword evidence="7" id="KW-0521">NADP</keyword>
<dbReference type="InterPro" id="IPR006368">
    <property type="entry name" value="GDP_Man_deHydtase"/>
</dbReference>
<evidence type="ECO:0000256" key="1">
    <source>
        <dbReference type="ARBA" id="ARBA00000188"/>
    </source>
</evidence>
<comment type="similarity">
    <text evidence="3 7">Belongs to the NAD(P)-dependent epimerase/dehydratase family. GDP-mannose 4,6-dehydratase subfamily.</text>
</comment>
<dbReference type="RefSeq" id="WP_113679431.1">
    <property type="nucleotide sequence ID" value="NZ_CP030261.1"/>
</dbReference>
<evidence type="ECO:0000313" key="10">
    <source>
        <dbReference type="Proteomes" id="UP000251561"/>
    </source>
</evidence>
<organism evidence="9 10">
    <name type="scientific">Flavobacterium fluviale</name>
    <dbReference type="NCBI Taxonomy" id="2249356"/>
    <lineage>
        <taxon>Bacteria</taxon>
        <taxon>Pseudomonadati</taxon>
        <taxon>Bacteroidota</taxon>
        <taxon>Flavobacteriia</taxon>
        <taxon>Flavobacteriales</taxon>
        <taxon>Flavobacteriaceae</taxon>
        <taxon>Flavobacterium</taxon>
    </lineage>
</organism>
<dbReference type="Gene3D" id="3.90.25.10">
    <property type="entry name" value="UDP-galactose 4-epimerase, domain 1"/>
    <property type="match status" value="1"/>
</dbReference>
<gene>
    <name evidence="7 9" type="primary">gmd</name>
    <name evidence="9" type="ORF">HYN86_18760</name>
</gene>
<dbReference type="NCBIfam" id="TIGR01472">
    <property type="entry name" value="gmd"/>
    <property type="match status" value="1"/>
</dbReference>
<reference evidence="9 10" key="1">
    <citation type="submission" date="2018-06" db="EMBL/GenBank/DDBJ databases">
        <title>Genome sequencing of Flavobacterium.</title>
        <authorList>
            <person name="Baek M.-G."/>
            <person name="Yi H."/>
        </authorList>
    </citation>
    <scope>NUCLEOTIDE SEQUENCE [LARGE SCALE GENOMIC DNA]</scope>
    <source>
        <strain evidence="9 10">HYN0086</strain>
    </source>
</reference>
<evidence type="ECO:0000256" key="3">
    <source>
        <dbReference type="ARBA" id="ARBA00009263"/>
    </source>
</evidence>